<dbReference type="Gene3D" id="3.30.830.10">
    <property type="entry name" value="Metalloenzyme, LuxS/M16 peptidase-like"/>
    <property type="match status" value="1"/>
</dbReference>
<comment type="caution">
    <text evidence="3">The sequence shown here is derived from an EMBL/GenBank/DDBJ whole genome shotgun (WGS) entry which is preliminary data.</text>
</comment>
<evidence type="ECO:0000313" key="3">
    <source>
        <dbReference type="EMBL" id="GAF97235.1"/>
    </source>
</evidence>
<dbReference type="EMBL" id="BARS01010776">
    <property type="protein sequence ID" value="GAF97235.1"/>
    <property type="molecule type" value="Genomic_DNA"/>
</dbReference>
<dbReference type="InterPro" id="IPR007863">
    <property type="entry name" value="Peptidase_M16_C"/>
</dbReference>
<dbReference type="AlphaFoldDB" id="X0V9C6"/>
<reference evidence="3" key="1">
    <citation type="journal article" date="2014" name="Front. Microbiol.">
        <title>High frequency of phylogenetically diverse reductive dehalogenase-homologous genes in deep subseafloor sedimentary metagenomes.</title>
        <authorList>
            <person name="Kawai M."/>
            <person name="Futagami T."/>
            <person name="Toyoda A."/>
            <person name="Takaki Y."/>
            <person name="Nishi S."/>
            <person name="Hori S."/>
            <person name="Arai W."/>
            <person name="Tsubouchi T."/>
            <person name="Morono Y."/>
            <person name="Uchiyama I."/>
            <person name="Ito T."/>
            <person name="Fujiyama A."/>
            <person name="Inagaki F."/>
            <person name="Takami H."/>
        </authorList>
    </citation>
    <scope>NUCLEOTIDE SEQUENCE</scope>
    <source>
        <strain evidence="3">Expedition CK06-06</strain>
    </source>
</reference>
<dbReference type="Pfam" id="PF05193">
    <property type="entry name" value="Peptidase_M16_C"/>
    <property type="match status" value="1"/>
</dbReference>
<dbReference type="GO" id="GO:0046872">
    <property type="term" value="F:metal ion binding"/>
    <property type="evidence" value="ECO:0007669"/>
    <property type="project" value="InterPro"/>
</dbReference>
<feature type="domain" description="Peptidase M16 C-terminal" evidence="2">
    <location>
        <begin position="1"/>
        <end position="64"/>
    </location>
</feature>
<sequence length="126" mass="14446">IREKRGLAYSVGSRLDQGKNYGYCFIKAGTEKKKVETVRKIILEEIKKLQQLEQRDIEETKEQLIGYHTLESEDSEKVAVNLLNEEMNGNAKEYYLYPEKISAVSLEAVKEVAKVKDYAFVAVVPE</sequence>
<proteinExistence type="predicted"/>
<feature type="coiled-coil region" evidence="1">
    <location>
        <begin position="35"/>
        <end position="63"/>
    </location>
</feature>
<gene>
    <name evidence="3" type="ORF">S01H1_19849</name>
</gene>
<evidence type="ECO:0000256" key="1">
    <source>
        <dbReference type="SAM" id="Coils"/>
    </source>
</evidence>
<feature type="non-terminal residue" evidence="3">
    <location>
        <position position="1"/>
    </location>
</feature>
<name>X0V9C6_9ZZZZ</name>
<accession>X0V9C6</accession>
<evidence type="ECO:0000259" key="2">
    <source>
        <dbReference type="Pfam" id="PF05193"/>
    </source>
</evidence>
<dbReference type="SUPFAM" id="SSF63411">
    <property type="entry name" value="LuxS/MPP-like metallohydrolase"/>
    <property type="match status" value="1"/>
</dbReference>
<dbReference type="InterPro" id="IPR011249">
    <property type="entry name" value="Metalloenz_LuxS/M16"/>
</dbReference>
<protein>
    <recommendedName>
        <fullName evidence="2">Peptidase M16 C-terminal domain-containing protein</fullName>
    </recommendedName>
</protein>
<keyword evidence="1" id="KW-0175">Coiled coil</keyword>
<organism evidence="3">
    <name type="scientific">marine sediment metagenome</name>
    <dbReference type="NCBI Taxonomy" id="412755"/>
    <lineage>
        <taxon>unclassified sequences</taxon>
        <taxon>metagenomes</taxon>
        <taxon>ecological metagenomes</taxon>
    </lineage>
</organism>